<keyword evidence="3" id="KW-0963">Cytoplasm</keyword>
<dbReference type="FunFam" id="2.20.70.10:FF:000017">
    <property type="entry name" value="E3 ubiquitin-protein ligase"/>
    <property type="match status" value="1"/>
</dbReference>
<dbReference type="Pfam" id="PF00397">
    <property type="entry name" value="WW"/>
    <property type="match status" value="1"/>
</dbReference>
<evidence type="ECO:0000256" key="3">
    <source>
        <dbReference type="ARBA" id="ARBA00022490"/>
    </source>
</evidence>
<dbReference type="InterPro" id="IPR051583">
    <property type="entry name" value="YAP1"/>
</dbReference>
<name>T1GQ47_MEGSC</name>
<evidence type="ECO:0000256" key="5">
    <source>
        <dbReference type="SAM" id="MobiDB-lite"/>
    </source>
</evidence>
<dbReference type="Gene3D" id="2.20.70.10">
    <property type="match status" value="2"/>
</dbReference>
<evidence type="ECO:0000313" key="8">
    <source>
        <dbReference type="Proteomes" id="UP000015102"/>
    </source>
</evidence>
<dbReference type="EMBL" id="CAQQ02050626">
    <property type="status" value="NOT_ANNOTATED_CDS"/>
    <property type="molecule type" value="Genomic_DNA"/>
</dbReference>
<dbReference type="PROSITE" id="PS01159">
    <property type="entry name" value="WW_DOMAIN_1"/>
    <property type="match status" value="1"/>
</dbReference>
<dbReference type="InterPro" id="IPR036020">
    <property type="entry name" value="WW_dom_sf"/>
</dbReference>
<dbReference type="AlphaFoldDB" id="T1GQ47"/>
<dbReference type="PANTHER" id="PTHR17616">
    <property type="entry name" value="YES-ASSOCIATED PROTEIN YAP1 FAMILY MEMBER"/>
    <property type="match status" value="1"/>
</dbReference>
<dbReference type="EnsemblMetazoa" id="MESCA005748-RA">
    <property type="protein sequence ID" value="MESCA005748-PA"/>
    <property type="gene ID" value="MESCA005748"/>
</dbReference>
<proteinExistence type="predicted"/>
<dbReference type="STRING" id="36166.T1GQ47"/>
<keyword evidence="8" id="KW-1185">Reference proteome</keyword>
<dbReference type="CDD" id="cd00201">
    <property type="entry name" value="WW"/>
    <property type="match status" value="1"/>
</dbReference>
<sequence length="118" mass="13808">YFSHNTKTTQWEDPRVQRPQSQLTPQLENLTIDSASTSKESLLTTLPEGWESAKAENGETYFINHKDRTTTWQDPRLQIFQRNCGLSSPETWRVNILGMEKEREQMKLRQAEIQVAKK</sequence>
<keyword evidence="4" id="KW-0539">Nucleus</keyword>
<feature type="region of interest" description="Disordered" evidence="5">
    <location>
        <begin position="1"/>
        <end position="23"/>
    </location>
</feature>
<feature type="domain" description="WW" evidence="6">
    <location>
        <begin position="1"/>
        <end position="16"/>
    </location>
</feature>
<dbReference type="GO" id="GO:0005634">
    <property type="term" value="C:nucleus"/>
    <property type="evidence" value="ECO:0007669"/>
    <property type="project" value="UniProtKB-SubCell"/>
</dbReference>
<comment type="subcellular location">
    <subcellularLocation>
        <location evidence="2">Cytoplasm</location>
    </subcellularLocation>
    <subcellularLocation>
        <location evidence="1">Nucleus</location>
    </subcellularLocation>
</comment>
<dbReference type="PROSITE" id="PS50020">
    <property type="entry name" value="WW_DOMAIN_2"/>
    <property type="match status" value="2"/>
</dbReference>
<dbReference type="Proteomes" id="UP000015102">
    <property type="component" value="Unassembled WGS sequence"/>
</dbReference>
<evidence type="ECO:0000313" key="7">
    <source>
        <dbReference type="EnsemblMetazoa" id="MESCA005748-PA"/>
    </source>
</evidence>
<feature type="domain" description="WW" evidence="6">
    <location>
        <begin position="44"/>
        <end position="77"/>
    </location>
</feature>
<dbReference type="SMART" id="SM00456">
    <property type="entry name" value="WW"/>
    <property type="match status" value="1"/>
</dbReference>
<evidence type="ECO:0000256" key="2">
    <source>
        <dbReference type="ARBA" id="ARBA00004496"/>
    </source>
</evidence>
<dbReference type="GO" id="GO:0003713">
    <property type="term" value="F:transcription coactivator activity"/>
    <property type="evidence" value="ECO:0007669"/>
    <property type="project" value="TreeGrafter"/>
</dbReference>
<accession>T1GQ47</accession>
<dbReference type="GO" id="GO:0045944">
    <property type="term" value="P:positive regulation of transcription by RNA polymerase II"/>
    <property type="evidence" value="ECO:0007669"/>
    <property type="project" value="TreeGrafter"/>
</dbReference>
<dbReference type="HOGENOM" id="CLU_2078921_0_0_1"/>
<reference evidence="8" key="1">
    <citation type="submission" date="2013-02" db="EMBL/GenBank/DDBJ databases">
        <authorList>
            <person name="Hughes D."/>
        </authorList>
    </citation>
    <scope>NUCLEOTIDE SEQUENCE</scope>
    <source>
        <strain>Durham</strain>
        <strain evidence="8">NC isolate 2 -- Noor lab</strain>
    </source>
</reference>
<dbReference type="GO" id="GO:0005737">
    <property type="term" value="C:cytoplasm"/>
    <property type="evidence" value="ECO:0007669"/>
    <property type="project" value="UniProtKB-SubCell"/>
</dbReference>
<reference evidence="7" key="2">
    <citation type="submission" date="2015-06" db="UniProtKB">
        <authorList>
            <consortium name="EnsemblMetazoa"/>
        </authorList>
    </citation>
    <scope>IDENTIFICATION</scope>
</reference>
<evidence type="ECO:0000256" key="4">
    <source>
        <dbReference type="ARBA" id="ARBA00023242"/>
    </source>
</evidence>
<evidence type="ECO:0000256" key="1">
    <source>
        <dbReference type="ARBA" id="ARBA00004123"/>
    </source>
</evidence>
<evidence type="ECO:0000259" key="6">
    <source>
        <dbReference type="PROSITE" id="PS50020"/>
    </source>
</evidence>
<protein>
    <recommendedName>
        <fullName evidence="6">WW domain-containing protein</fullName>
    </recommendedName>
</protein>
<dbReference type="SUPFAM" id="SSF51045">
    <property type="entry name" value="WW domain"/>
    <property type="match status" value="1"/>
</dbReference>
<dbReference type="PANTHER" id="PTHR17616:SF8">
    <property type="entry name" value="TRANSCRIPTIONAL COACTIVATOR YORKIE"/>
    <property type="match status" value="1"/>
</dbReference>
<dbReference type="GO" id="GO:0035329">
    <property type="term" value="P:hippo signaling"/>
    <property type="evidence" value="ECO:0007669"/>
    <property type="project" value="TreeGrafter"/>
</dbReference>
<dbReference type="InterPro" id="IPR001202">
    <property type="entry name" value="WW_dom"/>
</dbReference>
<organism evidence="7 8">
    <name type="scientific">Megaselia scalaris</name>
    <name type="common">Humpbacked fly</name>
    <name type="synonym">Phora scalaris</name>
    <dbReference type="NCBI Taxonomy" id="36166"/>
    <lineage>
        <taxon>Eukaryota</taxon>
        <taxon>Metazoa</taxon>
        <taxon>Ecdysozoa</taxon>
        <taxon>Arthropoda</taxon>
        <taxon>Hexapoda</taxon>
        <taxon>Insecta</taxon>
        <taxon>Pterygota</taxon>
        <taxon>Neoptera</taxon>
        <taxon>Endopterygota</taxon>
        <taxon>Diptera</taxon>
        <taxon>Brachycera</taxon>
        <taxon>Muscomorpha</taxon>
        <taxon>Platypezoidea</taxon>
        <taxon>Phoridae</taxon>
        <taxon>Megaseliini</taxon>
        <taxon>Megaselia</taxon>
    </lineage>
</organism>